<reference evidence="1 2" key="1">
    <citation type="submission" date="2018-01" db="EMBL/GenBank/DDBJ databases">
        <title>Whole genome sequencing of Histamine producing bacteria.</title>
        <authorList>
            <person name="Butler K."/>
        </authorList>
    </citation>
    <scope>NUCLEOTIDE SEQUENCE [LARGE SCALE GENOMIC DNA]</scope>
    <source>
        <strain evidence="1 2">A2-1</strain>
    </source>
</reference>
<name>A0A855SC30_PHOAN</name>
<dbReference type="Pfam" id="PF09996">
    <property type="entry name" value="DUF2237"/>
    <property type="match status" value="1"/>
</dbReference>
<dbReference type="RefSeq" id="WP_005366677.1">
    <property type="nucleotide sequence ID" value="NZ_JZSN01000005.1"/>
</dbReference>
<protein>
    <submittedName>
        <fullName evidence="1">DUF2237 domain-containing protein</fullName>
    </submittedName>
</protein>
<dbReference type="EMBL" id="PYOY01000004">
    <property type="protein sequence ID" value="PSX07501.1"/>
    <property type="molecule type" value="Genomic_DNA"/>
</dbReference>
<dbReference type="PANTHER" id="PTHR37466:SF1">
    <property type="entry name" value="SLR1628 PROTEIN"/>
    <property type="match status" value="1"/>
</dbReference>
<dbReference type="Gene3D" id="3.30.56.110">
    <property type="entry name" value="Protein of unknown function DUF2237"/>
    <property type="match status" value="1"/>
</dbReference>
<gene>
    <name evidence="1" type="ORF">C0W41_09605</name>
</gene>
<evidence type="ECO:0000313" key="2">
    <source>
        <dbReference type="Proteomes" id="UP000241440"/>
    </source>
</evidence>
<proteinExistence type="predicted"/>
<dbReference type="GeneID" id="61228634"/>
<dbReference type="Proteomes" id="UP000241440">
    <property type="component" value="Unassembled WGS sequence"/>
</dbReference>
<dbReference type="InterPro" id="IPR018714">
    <property type="entry name" value="DUF2237"/>
</dbReference>
<dbReference type="AlphaFoldDB" id="A0A855SC30"/>
<sequence>MNSTNNVLGESLELCSCKPKTGYFRDGYCRTAGIDMGKHTICAVMTEDFLTFTETCGNDLSTPRPEFDFPGLKPGDRWCLCALRWKEAWLAGCAPLVVLESCEESALESVPLEVLKMYATTS</sequence>
<comment type="caution">
    <text evidence="1">The sequence shown here is derived from an EMBL/GenBank/DDBJ whole genome shotgun (WGS) entry which is preliminary data.</text>
</comment>
<evidence type="ECO:0000313" key="1">
    <source>
        <dbReference type="EMBL" id="PSX07501.1"/>
    </source>
</evidence>
<accession>A0A855SC30</accession>
<dbReference type="PANTHER" id="PTHR37466">
    <property type="entry name" value="SLR1628 PROTEIN"/>
    <property type="match status" value="1"/>
</dbReference>
<organism evidence="1 2">
    <name type="scientific">Photobacterium angustum</name>
    <dbReference type="NCBI Taxonomy" id="661"/>
    <lineage>
        <taxon>Bacteria</taxon>
        <taxon>Pseudomonadati</taxon>
        <taxon>Pseudomonadota</taxon>
        <taxon>Gammaproteobacteria</taxon>
        <taxon>Vibrionales</taxon>
        <taxon>Vibrionaceae</taxon>
        <taxon>Photobacterium</taxon>
    </lineage>
</organism>